<keyword evidence="4" id="KW-0009">Actin-binding</keyword>
<feature type="domain" description="Myosin motor" evidence="7">
    <location>
        <begin position="380"/>
        <end position="481"/>
    </location>
</feature>
<keyword evidence="1 4" id="KW-0518">Myosin</keyword>
<dbReference type="Gene3D" id="1.20.120.720">
    <property type="entry name" value="Myosin VI head, motor domain, U50 subdomain"/>
    <property type="match status" value="1"/>
</dbReference>
<dbReference type="PROSITE" id="PS51456">
    <property type="entry name" value="MYOSIN_MOTOR"/>
    <property type="match status" value="1"/>
</dbReference>
<dbReference type="PRINTS" id="PR00380">
    <property type="entry name" value="KINESINHEAVY"/>
</dbReference>
<dbReference type="InterPro" id="IPR001752">
    <property type="entry name" value="Kinesin_motor_dom"/>
</dbReference>
<keyword evidence="2" id="KW-0505">Motor protein</keyword>
<dbReference type="SUPFAM" id="SSF52540">
    <property type="entry name" value="P-loop containing nucleoside triphosphate hydrolases"/>
    <property type="match status" value="2"/>
</dbReference>
<dbReference type="PANTHER" id="PTHR47969:SF9">
    <property type="entry name" value="KINESIN-LIKE PROTEIN"/>
    <property type="match status" value="1"/>
</dbReference>
<dbReference type="Gene3D" id="3.40.850.10">
    <property type="entry name" value="Kinesin motor domain"/>
    <property type="match status" value="2"/>
</dbReference>
<dbReference type="SMART" id="SM00129">
    <property type="entry name" value="KISc"/>
    <property type="match status" value="1"/>
</dbReference>
<keyword evidence="9" id="KW-1185">Reference proteome</keyword>
<evidence type="ECO:0000256" key="2">
    <source>
        <dbReference type="ARBA" id="ARBA00023175"/>
    </source>
</evidence>
<comment type="similarity">
    <text evidence="3">Belongs to the TRAFAC class myosin-kinesin ATPase superfamily. Kinesin family.</text>
</comment>
<evidence type="ECO:0000256" key="4">
    <source>
        <dbReference type="PROSITE-ProRule" id="PRU00782"/>
    </source>
</evidence>
<evidence type="ECO:0000259" key="7">
    <source>
        <dbReference type="PROSITE" id="PS51456"/>
    </source>
</evidence>
<protein>
    <recommendedName>
        <fullName evidence="10">Kinesin motor domain-containing protein</fullName>
    </recommendedName>
</protein>
<organism evidence="8 9">
    <name type="scientific">Vitis vinifera</name>
    <name type="common">Grape</name>
    <dbReference type="NCBI Taxonomy" id="29760"/>
    <lineage>
        <taxon>Eukaryota</taxon>
        <taxon>Viridiplantae</taxon>
        <taxon>Streptophyta</taxon>
        <taxon>Embryophyta</taxon>
        <taxon>Tracheophyta</taxon>
        <taxon>Spermatophyta</taxon>
        <taxon>Magnoliopsida</taxon>
        <taxon>eudicotyledons</taxon>
        <taxon>Gunneridae</taxon>
        <taxon>Pentapetalae</taxon>
        <taxon>rosids</taxon>
        <taxon>Vitales</taxon>
        <taxon>Vitaceae</taxon>
        <taxon>Viteae</taxon>
        <taxon>Vitis</taxon>
    </lineage>
</organism>
<feature type="chain" id="PRO_5046801904" description="Kinesin motor domain-containing protein" evidence="5">
    <location>
        <begin position="29"/>
        <end position="481"/>
    </location>
</feature>
<dbReference type="InterPro" id="IPR027640">
    <property type="entry name" value="Kinesin-like_fam"/>
</dbReference>
<dbReference type="InterPro" id="IPR036961">
    <property type="entry name" value="Kinesin_motor_dom_sf"/>
</dbReference>
<evidence type="ECO:0008006" key="10">
    <source>
        <dbReference type="Google" id="ProtNLM"/>
    </source>
</evidence>
<accession>A0ABY9CM16</accession>
<dbReference type="PANTHER" id="PTHR47969">
    <property type="entry name" value="CHROMOSOME-ASSOCIATED KINESIN KIF4A-RELATED"/>
    <property type="match status" value="1"/>
</dbReference>
<name>A0ABY9CM16_VITVI</name>
<comment type="caution">
    <text evidence="3">Lacks conserved residue(s) required for the propagation of feature annotation.</text>
</comment>
<dbReference type="EMBL" id="CP126656">
    <property type="protein sequence ID" value="WJZ95561.1"/>
    <property type="molecule type" value="Genomic_DNA"/>
</dbReference>
<gene>
    <name evidence="8" type="ORF">VitviT2T_014324</name>
</gene>
<evidence type="ECO:0000313" key="9">
    <source>
        <dbReference type="Proteomes" id="UP001227230"/>
    </source>
</evidence>
<dbReference type="Gene3D" id="1.20.58.530">
    <property type="match status" value="1"/>
</dbReference>
<sequence>MQGTDELPGLMPLTMSAVLTMCWSTASTAEMSYYEVYMDRCHDLLEVKAKEIAILDDKDGQIHLKGLPRVPISSMSEFYEVFSRGIQRRKVAHTGLNDVSSRSHGVLVISVSTPCDDGSDAVVTWKLNLIDLAGDEDNRRTCNEGIRLQESAKINQSLFVLSNVIYALNNNKPRVPYRANKLTRILQDSLGGTCRALMVACLNPGEYQESVHTVSLAARSHHISNSVPSAQKQDTPNVKVDMEAKLRAWLESKGKTKSAQRMRAFGSPLMSKAPSSLSSLKKPCPCHSSTKAKAITNQGASNAKERVLSVQHRNLFYNGDSVDSGTERFNFAAENNTNNTEEEFKAGGDGSASETNTILPDDALANDKKILKLYTWKLQLFDWTVDKINNFIGQDSDSKVLIEVLDIYGFESFKTSSFEQFCINLAKEKLQQHFNQRVFKMEQEEYTKEEIDWSYIDYVDNQDILDLIEKELANMKKLNTS</sequence>
<dbReference type="Pfam" id="PF00063">
    <property type="entry name" value="Myosin_head"/>
    <property type="match status" value="1"/>
</dbReference>
<proteinExistence type="inferred from homology"/>
<feature type="domain" description="Kinesin motor" evidence="6">
    <location>
        <begin position="1"/>
        <end position="223"/>
    </location>
</feature>
<dbReference type="Proteomes" id="UP001227230">
    <property type="component" value="Chromosome 9"/>
</dbReference>
<keyword evidence="5" id="KW-0732">Signal</keyword>
<dbReference type="PROSITE" id="PS50067">
    <property type="entry name" value="KINESIN_MOTOR_2"/>
    <property type="match status" value="1"/>
</dbReference>
<feature type="signal peptide" evidence="5">
    <location>
        <begin position="1"/>
        <end position="28"/>
    </location>
</feature>
<dbReference type="SMART" id="SM00242">
    <property type="entry name" value="MYSc"/>
    <property type="match status" value="1"/>
</dbReference>
<evidence type="ECO:0000259" key="6">
    <source>
        <dbReference type="PROSITE" id="PS50067"/>
    </source>
</evidence>
<evidence type="ECO:0000256" key="1">
    <source>
        <dbReference type="ARBA" id="ARBA00023123"/>
    </source>
</evidence>
<reference evidence="8 9" key="1">
    <citation type="journal article" date="2023" name="Hortic Res">
        <title>The complete reference genome for grapevine (Vitis vinifera L.) genetics and breeding.</title>
        <authorList>
            <person name="Shi X."/>
            <person name="Cao S."/>
            <person name="Wang X."/>
            <person name="Huang S."/>
            <person name="Wang Y."/>
            <person name="Liu Z."/>
            <person name="Liu W."/>
            <person name="Leng X."/>
            <person name="Peng Y."/>
            <person name="Wang N."/>
            <person name="Wang Y."/>
            <person name="Ma Z."/>
            <person name="Xu X."/>
            <person name="Zhang F."/>
            <person name="Xue H."/>
            <person name="Zhong H."/>
            <person name="Wang Y."/>
            <person name="Zhang K."/>
            <person name="Velt A."/>
            <person name="Avia K."/>
            <person name="Holtgrawe D."/>
            <person name="Grimplet J."/>
            <person name="Matus J.T."/>
            <person name="Ware D."/>
            <person name="Wu X."/>
            <person name="Wang H."/>
            <person name="Liu C."/>
            <person name="Fang Y."/>
            <person name="Rustenholz C."/>
            <person name="Cheng Z."/>
            <person name="Xiao H."/>
            <person name="Zhou Y."/>
        </authorList>
    </citation>
    <scope>NUCLEOTIDE SEQUENCE [LARGE SCALE GENOMIC DNA]</scope>
    <source>
        <strain evidence="9">cv. Pinot noir / PN40024</strain>
        <tissue evidence="8">Leaf</tissue>
    </source>
</reference>
<comment type="similarity">
    <text evidence="4">Belongs to the TRAFAC class myosin-kinesin ATPase superfamily. Myosin family.</text>
</comment>
<evidence type="ECO:0000256" key="5">
    <source>
        <dbReference type="SAM" id="SignalP"/>
    </source>
</evidence>
<evidence type="ECO:0000256" key="3">
    <source>
        <dbReference type="PROSITE-ProRule" id="PRU00283"/>
    </source>
</evidence>
<dbReference type="InterPro" id="IPR027417">
    <property type="entry name" value="P-loop_NTPase"/>
</dbReference>
<evidence type="ECO:0000313" key="8">
    <source>
        <dbReference type="EMBL" id="WJZ95561.1"/>
    </source>
</evidence>
<dbReference type="InterPro" id="IPR001609">
    <property type="entry name" value="Myosin_head_motor_dom-like"/>
</dbReference>
<dbReference type="Pfam" id="PF00225">
    <property type="entry name" value="Kinesin"/>
    <property type="match status" value="1"/>
</dbReference>